<dbReference type="eggNOG" id="COG2198">
    <property type="taxonomic scope" value="Bacteria"/>
</dbReference>
<keyword evidence="9" id="KW-0067">ATP-binding</keyword>
<dbReference type="InterPro" id="IPR036097">
    <property type="entry name" value="HisK_dim/P_sf"/>
</dbReference>
<dbReference type="PROSITE" id="PS50894">
    <property type="entry name" value="HPT"/>
    <property type="match status" value="1"/>
</dbReference>
<evidence type="ECO:0000313" key="17">
    <source>
        <dbReference type="Proteomes" id="UP000000822"/>
    </source>
</evidence>
<evidence type="ECO:0000256" key="10">
    <source>
        <dbReference type="ARBA" id="ARBA00023012"/>
    </source>
</evidence>
<dbReference type="InterPro" id="IPR002545">
    <property type="entry name" value="CheW-lke_dom"/>
</dbReference>
<evidence type="ECO:0000256" key="9">
    <source>
        <dbReference type="ARBA" id="ARBA00022840"/>
    </source>
</evidence>
<dbReference type="SUPFAM" id="SSF55052">
    <property type="entry name" value="CheY-binding domain of CheA"/>
    <property type="match status" value="1"/>
</dbReference>
<dbReference type="Proteomes" id="UP000000822">
    <property type="component" value="Chromosome"/>
</dbReference>
<dbReference type="PhylomeDB" id="Q8ENE1"/>
<reference evidence="16 17" key="1">
    <citation type="journal article" date="2001" name="FEMS Microbiol. Lett.">
        <title>Oceanobacillus iheyensis gen. nov., sp. nov., a deep-sea extremely halotolerant and alkaliphilic species isolated from a depth of 1050 m on the Iheya Ridge.</title>
        <authorList>
            <person name="Lu J."/>
            <person name="Nogi Y."/>
            <person name="Takami H."/>
        </authorList>
    </citation>
    <scope>NUCLEOTIDE SEQUENCE [LARGE SCALE GENOMIC DNA]</scope>
    <source>
        <strain evidence="17">DSM 14371 / CIP 107618 / JCM 11309 / KCTC 3954 / HTE831</strain>
    </source>
</reference>
<dbReference type="InterPro" id="IPR003594">
    <property type="entry name" value="HATPase_dom"/>
</dbReference>
<feature type="modified residue" description="Phosphohistidine" evidence="11">
    <location>
        <position position="46"/>
    </location>
</feature>
<dbReference type="Gene3D" id="3.30.565.10">
    <property type="entry name" value="Histidine kinase-like ATPase, C-terminal domain"/>
    <property type="match status" value="1"/>
</dbReference>
<dbReference type="Pfam" id="PF02518">
    <property type="entry name" value="HATPase_c"/>
    <property type="match status" value="1"/>
</dbReference>
<evidence type="ECO:0000259" key="15">
    <source>
        <dbReference type="PROSITE" id="PS50894"/>
    </source>
</evidence>
<dbReference type="GO" id="GO:0005737">
    <property type="term" value="C:cytoplasm"/>
    <property type="evidence" value="ECO:0007669"/>
    <property type="project" value="InterPro"/>
</dbReference>
<dbReference type="KEGG" id="oih:OB2543"/>
<keyword evidence="6" id="KW-0808">Transferase</keyword>
<dbReference type="SMART" id="SM00073">
    <property type="entry name" value="HPT"/>
    <property type="match status" value="1"/>
</dbReference>
<dbReference type="SUPFAM" id="SSF47384">
    <property type="entry name" value="Homodimeric domain of signal transducing histidine kinase"/>
    <property type="match status" value="1"/>
</dbReference>
<dbReference type="STRING" id="221109.gene:10734795"/>
<dbReference type="SUPFAM" id="SSF47226">
    <property type="entry name" value="Histidine-containing phosphotransfer domain, HPT domain"/>
    <property type="match status" value="1"/>
</dbReference>
<dbReference type="InterPro" id="IPR037052">
    <property type="entry name" value="CheA-like_P2_sf"/>
</dbReference>
<dbReference type="CDD" id="cd16916">
    <property type="entry name" value="HATPase_CheA-like"/>
    <property type="match status" value="1"/>
</dbReference>
<dbReference type="InterPro" id="IPR035891">
    <property type="entry name" value="CheY-binding_CheA"/>
</dbReference>
<dbReference type="Gene3D" id="3.30.70.1110">
    <property type="entry name" value="Histidine kinase CheA-like, P2 response regulator-binding domain"/>
    <property type="match status" value="1"/>
</dbReference>
<dbReference type="PANTHER" id="PTHR43395">
    <property type="entry name" value="SENSOR HISTIDINE KINASE CHEA"/>
    <property type="match status" value="1"/>
</dbReference>
<evidence type="ECO:0000256" key="12">
    <source>
        <dbReference type="SAM" id="MobiDB-lite"/>
    </source>
</evidence>
<dbReference type="InterPro" id="IPR036641">
    <property type="entry name" value="HPT_dom_sf"/>
</dbReference>
<evidence type="ECO:0000256" key="5">
    <source>
        <dbReference type="ARBA" id="ARBA00022553"/>
    </source>
</evidence>
<dbReference type="GO" id="GO:0000155">
    <property type="term" value="F:phosphorelay sensor kinase activity"/>
    <property type="evidence" value="ECO:0007669"/>
    <property type="project" value="InterPro"/>
</dbReference>
<dbReference type="Pfam" id="PF01627">
    <property type="entry name" value="Hpt"/>
    <property type="match status" value="1"/>
</dbReference>
<keyword evidence="17" id="KW-1185">Reference proteome</keyword>
<evidence type="ECO:0000256" key="4">
    <source>
        <dbReference type="ARBA" id="ARBA00022500"/>
    </source>
</evidence>
<dbReference type="PROSITE" id="PS50109">
    <property type="entry name" value="HIS_KIN"/>
    <property type="match status" value="1"/>
</dbReference>
<dbReference type="Gene3D" id="1.20.120.160">
    <property type="entry name" value="HPT domain"/>
    <property type="match status" value="1"/>
</dbReference>
<organism evidence="16 17">
    <name type="scientific">Oceanobacillus iheyensis (strain DSM 14371 / CIP 107618 / JCM 11309 / KCTC 3954 / HTE831)</name>
    <dbReference type="NCBI Taxonomy" id="221109"/>
    <lineage>
        <taxon>Bacteria</taxon>
        <taxon>Bacillati</taxon>
        <taxon>Bacillota</taxon>
        <taxon>Bacilli</taxon>
        <taxon>Bacillales</taxon>
        <taxon>Bacillaceae</taxon>
        <taxon>Oceanobacillus</taxon>
    </lineage>
</organism>
<evidence type="ECO:0000256" key="8">
    <source>
        <dbReference type="ARBA" id="ARBA00022777"/>
    </source>
</evidence>
<feature type="domain" description="Histidine kinase" evidence="13">
    <location>
        <begin position="295"/>
        <end position="545"/>
    </location>
</feature>
<keyword evidence="4" id="KW-0145">Chemotaxis</keyword>
<dbReference type="RefSeq" id="WP_011066936.1">
    <property type="nucleotide sequence ID" value="NC_004193.1"/>
</dbReference>
<keyword evidence="7" id="KW-0547">Nucleotide-binding</keyword>
<dbReference type="AlphaFoldDB" id="Q8ENE1"/>
<dbReference type="eggNOG" id="COG0643">
    <property type="taxonomic scope" value="Bacteria"/>
</dbReference>
<name>Q8ENE1_OCEIH</name>
<evidence type="ECO:0000259" key="13">
    <source>
        <dbReference type="PROSITE" id="PS50109"/>
    </source>
</evidence>
<dbReference type="CDD" id="cd00731">
    <property type="entry name" value="CheA_reg"/>
    <property type="match status" value="1"/>
</dbReference>
<dbReference type="SMART" id="SM00260">
    <property type="entry name" value="CheW"/>
    <property type="match status" value="1"/>
</dbReference>
<evidence type="ECO:0000256" key="11">
    <source>
        <dbReference type="PROSITE-ProRule" id="PRU00110"/>
    </source>
</evidence>
<reference evidence="16 17" key="2">
    <citation type="journal article" date="2002" name="Nucleic Acids Res.">
        <title>Genome sequence of Oceanobacillus iheyensis isolated from the Iheya Ridge and its unexpected adaptive capabilities to extreme environments.</title>
        <authorList>
            <person name="Takami H."/>
            <person name="Takaki Y."/>
            <person name="Uchiyama I."/>
        </authorList>
    </citation>
    <scope>NUCLEOTIDE SEQUENCE [LARGE SCALE GENOMIC DNA]</scope>
    <source>
        <strain evidence="17">DSM 14371 / CIP 107618 / JCM 11309 / KCTC 3954 / HTE831</strain>
    </source>
</reference>
<dbReference type="InterPro" id="IPR004358">
    <property type="entry name" value="Sig_transdc_His_kin-like_C"/>
</dbReference>
<dbReference type="InterPro" id="IPR037006">
    <property type="entry name" value="CheA-like_homodim_sf"/>
</dbReference>
<dbReference type="GO" id="GO:0005524">
    <property type="term" value="F:ATP binding"/>
    <property type="evidence" value="ECO:0007669"/>
    <property type="project" value="UniProtKB-KW"/>
</dbReference>
<evidence type="ECO:0000256" key="3">
    <source>
        <dbReference type="ARBA" id="ARBA00021495"/>
    </source>
</evidence>
<dbReference type="EMBL" id="BA000028">
    <property type="protein sequence ID" value="BAC14499.1"/>
    <property type="molecule type" value="Genomic_DNA"/>
</dbReference>
<dbReference type="InterPro" id="IPR005467">
    <property type="entry name" value="His_kinase_dom"/>
</dbReference>
<dbReference type="PROSITE" id="PS50851">
    <property type="entry name" value="CHEW"/>
    <property type="match status" value="1"/>
</dbReference>
<evidence type="ECO:0000313" key="16">
    <source>
        <dbReference type="EMBL" id="BAC14499.1"/>
    </source>
</evidence>
<dbReference type="SMART" id="SM00387">
    <property type="entry name" value="HATPase_c"/>
    <property type="match status" value="1"/>
</dbReference>
<dbReference type="InterPro" id="IPR036061">
    <property type="entry name" value="CheW-like_dom_sf"/>
</dbReference>
<feature type="compositionally biased region" description="Basic and acidic residues" evidence="12">
    <location>
        <begin position="274"/>
        <end position="294"/>
    </location>
</feature>
<keyword evidence="10" id="KW-0902">Two-component regulatory system</keyword>
<dbReference type="InterPro" id="IPR036890">
    <property type="entry name" value="HATPase_C_sf"/>
</dbReference>
<dbReference type="Pfam" id="PF02895">
    <property type="entry name" value="H-kinase_dim"/>
    <property type="match status" value="1"/>
</dbReference>
<keyword evidence="8 16" id="KW-0418">Kinase</keyword>
<dbReference type="SUPFAM" id="SSF50341">
    <property type="entry name" value="CheW-like"/>
    <property type="match status" value="1"/>
</dbReference>
<dbReference type="Pfam" id="PF01584">
    <property type="entry name" value="CheW"/>
    <property type="match status" value="1"/>
</dbReference>
<dbReference type="InterPro" id="IPR004105">
    <property type="entry name" value="CheA-like_dim"/>
</dbReference>
<dbReference type="EC" id="2.7.13.3" evidence="2"/>
<accession>Q8ENE1</accession>
<dbReference type="FunFam" id="3.30.565.10:FF:000016">
    <property type="entry name" value="Chemotaxis protein CheA, putative"/>
    <property type="match status" value="1"/>
</dbReference>
<dbReference type="InterPro" id="IPR008207">
    <property type="entry name" value="Sig_transdc_His_kin_Hpt_dom"/>
</dbReference>
<dbReference type="PRINTS" id="PR00344">
    <property type="entry name" value="BCTRLSENSOR"/>
</dbReference>
<dbReference type="Pfam" id="PF07194">
    <property type="entry name" value="P2"/>
    <property type="match status" value="1"/>
</dbReference>
<proteinExistence type="predicted"/>
<dbReference type="InterPro" id="IPR010808">
    <property type="entry name" value="CheA_P2-bd"/>
</dbReference>
<dbReference type="HOGENOM" id="CLU_000650_3_6_9"/>
<comment type="catalytic activity">
    <reaction evidence="1">
        <text>ATP + protein L-histidine = ADP + protein N-phospho-L-histidine.</text>
        <dbReference type="EC" id="2.7.13.3"/>
    </reaction>
</comment>
<dbReference type="Gene3D" id="1.10.287.560">
    <property type="entry name" value="Histidine kinase CheA-like, homodimeric domain"/>
    <property type="match status" value="1"/>
</dbReference>
<keyword evidence="5 11" id="KW-0597">Phosphoprotein</keyword>
<evidence type="ECO:0000256" key="6">
    <source>
        <dbReference type="ARBA" id="ARBA00022679"/>
    </source>
</evidence>
<protein>
    <recommendedName>
        <fullName evidence="3">Chemotaxis protein CheA</fullName>
        <ecNumber evidence="2">2.7.13.3</ecNumber>
    </recommendedName>
</protein>
<feature type="domain" description="HPt" evidence="15">
    <location>
        <begin position="1"/>
        <end position="103"/>
    </location>
</feature>
<dbReference type="CDD" id="cd00088">
    <property type="entry name" value="HPT"/>
    <property type="match status" value="1"/>
</dbReference>
<feature type="region of interest" description="Disordered" evidence="12">
    <location>
        <begin position="274"/>
        <end position="298"/>
    </location>
</feature>
<dbReference type="SMART" id="SM01231">
    <property type="entry name" value="H-kinase_dim"/>
    <property type="match status" value="1"/>
</dbReference>
<feature type="domain" description="CheW-like" evidence="14">
    <location>
        <begin position="547"/>
        <end position="678"/>
    </location>
</feature>
<dbReference type="GO" id="GO:0006935">
    <property type="term" value="P:chemotaxis"/>
    <property type="evidence" value="ECO:0007669"/>
    <property type="project" value="UniProtKB-KW"/>
</dbReference>
<dbReference type="SUPFAM" id="SSF55874">
    <property type="entry name" value="ATPase domain of HSP90 chaperone/DNA topoisomerase II/histidine kinase"/>
    <property type="match status" value="1"/>
</dbReference>
<sequence length="678" mass="75440">METEQYLDMFLDESKEHLQIVNDNILRLEKEPEDIHIVNEIFRSAHTLKGMAATMGFEDIASLTHKMENVLDLIRNQQLTVNSEIIDSIILGIEYLEEMVQSISEGNDGKKDVYTLLVRLEQIEKGEVAAATETIVNQEQQVSTVDVENLDLDEFQLTILKQAKEQGFDPYQITVELTDECILKGARAYMVFEALESHGEIIQTAPTVEEIEDGNFGQSFQLTLLTGGTPNTIKEIIEKVSEVKEANIQLFSKTLNPIVSEKEIIEDNQLEKREEVVSKKEDEPKDKNRSEKRTSSSRTIRVNLEKIDDLLNLFEEVVIDRSRLEVISETIEDTDLKETVEHMSRVSSDMQSLILAMRMVPIEQVFNRFPRMIRGLSKDLNKQISLEIIGADTELDRTVIDEIGDPLVHLIRNSVDHGIEIPEERRKNGKPEEGKLILRAFHSGNHVFIEIEDDGAGINRDKVQSKAIDNGLITEQEAELLTDDQIASFIMSSGFSTADAVSDISGRGVGLDVVKSKIESLGGQVSIETSAGKGSIFSIQLPLTLSIIATLLVSVQKETYAIPLSSIIETVVLPKNKVMLAHGKEVMDFRGKVIPIVSLASIFKVPSMDNQDHQDYSIVVVKKGEKLTGLIVDGFIGQKEVVLKSLGNYLGEVFAISGATILGDGEVALIIDSNALVK</sequence>
<evidence type="ECO:0000259" key="14">
    <source>
        <dbReference type="PROSITE" id="PS50851"/>
    </source>
</evidence>
<dbReference type="PANTHER" id="PTHR43395:SF1">
    <property type="entry name" value="CHEMOTAXIS PROTEIN CHEA"/>
    <property type="match status" value="1"/>
</dbReference>
<dbReference type="InterPro" id="IPR051315">
    <property type="entry name" value="Bact_Chemotaxis_CheA"/>
</dbReference>
<evidence type="ECO:0000256" key="2">
    <source>
        <dbReference type="ARBA" id="ARBA00012438"/>
    </source>
</evidence>
<dbReference type="Gene3D" id="2.30.30.40">
    <property type="entry name" value="SH3 Domains"/>
    <property type="match status" value="1"/>
</dbReference>
<gene>
    <name evidence="16" type="ordered locus">OB2543</name>
</gene>
<dbReference type="OrthoDB" id="9803176at2"/>
<evidence type="ECO:0000256" key="1">
    <source>
        <dbReference type="ARBA" id="ARBA00000085"/>
    </source>
</evidence>
<evidence type="ECO:0000256" key="7">
    <source>
        <dbReference type="ARBA" id="ARBA00022741"/>
    </source>
</evidence>